<name>A0A2U9NT35_9STRA</name>
<feature type="transmembrane region" description="Helical" evidence="2">
    <location>
        <begin position="13"/>
        <end position="31"/>
    </location>
</feature>
<gene>
    <name evidence="3" type="primary">ycf66</name>
</gene>
<dbReference type="RefSeq" id="YP_009497587.1">
    <property type="nucleotide sequence ID" value="NC_038008.1"/>
</dbReference>
<feature type="transmembrane region" description="Helical" evidence="2">
    <location>
        <begin position="43"/>
        <end position="60"/>
    </location>
</feature>
<dbReference type="GeneID" id="36960221"/>
<dbReference type="AlphaFoldDB" id="A0A2U9NT35"/>
<feature type="transmembrane region" description="Helical" evidence="2">
    <location>
        <begin position="66"/>
        <end position="84"/>
    </location>
</feature>
<dbReference type="EMBL" id="MG755807">
    <property type="protein sequence ID" value="AWT40300.1"/>
    <property type="molecule type" value="Genomic_DNA"/>
</dbReference>
<evidence type="ECO:0000313" key="3">
    <source>
        <dbReference type="EMBL" id="AWT40300.1"/>
    </source>
</evidence>
<protein>
    <submittedName>
        <fullName evidence="3">Uncharacterized protein</fullName>
    </submittedName>
</protein>
<dbReference type="InterPro" id="IPR010004">
    <property type="entry name" value="Uncharacterised_Ycf66"/>
</dbReference>
<geneLocation type="chloroplast" evidence="3"/>
<proteinExistence type="predicted"/>
<keyword evidence="2" id="KW-1133">Transmembrane helix</keyword>
<accession>A0A2U9NT35</accession>
<reference evidence="3" key="1">
    <citation type="journal article" date="2018" name="Adv. Bot. Res.">
        <title>Evolution of the Plastid Genomes in Diatoms.</title>
        <authorList>
            <person name="Yu M."/>
            <person name="Ashworth M.P."/>
            <person name="Hajrah N.H."/>
            <person name="Khiyami M.A."/>
            <person name="Sabir M.J."/>
            <person name="Alhebshi A.M."/>
            <person name="Al-Malki A.L."/>
            <person name="Sabir J.S.M."/>
            <person name="Theriot E.C."/>
            <person name="Jansen R.K."/>
        </authorList>
    </citation>
    <scope>NUCLEOTIDE SEQUENCE</scope>
</reference>
<sequence length="151" mass="17688">MIKMFIDPNLFEFQNVLAAGILVPCTLLLYIKFFYPTLQRETDILFIAGGLLYSFIMILHGWRLDAILLLSQLIIEGMATVYILETIRLRGVSFCRGYNIQKANNSYAELTYENEDLTKQNKYLIRKIESLDNMIIEQKKEIKKLKKRILD</sequence>
<organism evidence="3">
    <name type="scientific">Astrosyne radiata</name>
    <dbReference type="NCBI Taxonomy" id="1158023"/>
    <lineage>
        <taxon>Eukaryota</taxon>
        <taxon>Sar</taxon>
        <taxon>Stramenopiles</taxon>
        <taxon>Ochrophyta</taxon>
        <taxon>Bacillariophyta</taxon>
        <taxon>Fragilariophyceae</taxon>
        <taxon>Fragilariophycidae</taxon>
        <taxon>Cyclophorales</taxon>
        <taxon>Cyclophoraceae</taxon>
        <taxon>Astrosyne</taxon>
    </lineage>
</organism>
<feature type="coiled-coil region" evidence="1">
    <location>
        <begin position="100"/>
        <end position="148"/>
    </location>
</feature>
<keyword evidence="3" id="KW-0150">Chloroplast</keyword>
<keyword evidence="2" id="KW-0812">Transmembrane</keyword>
<evidence type="ECO:0000256" key="2">
    <source>
        <dbReference type="SAM" id="Phobius"/>
    </source>
</evidence>
<keyword evidence="3" id="KW-0934">Plastid</keyword>
<keyword evidence="2" id="KW-0472">Membrane</keyword>
<evidence type="ECO:0000256" key="1">
    <source>
        <dbReference type="SAM" id="Coils"/>
    </source>
</evidence>
<keyword evidence="1" id="KW-0175">Coiled coil</keyword>
<dbReference type="Pfam" id="PF07444">
    <property type="entry name" value="Ycf66_N"/>
    <property type="match status" value="1"/>
</dbReference>